<comment type="caution">
    <text evidence="1">The sequence shown here is derived from an EMBL/GenBank/DDBJ whole genome shotgun (WGS) entry which is preliminary data.</text>
</comment>
<dbReference type="EMBL" id="LFML01000163">
    <property type="protein sequence ID" value="KMO93511.1"/>
    <property type="molecule type" value="Genomic_DNA"/>
</dbReference>
<evidence type="ECO:0000313" key="1">
    <source>
        <dbReference type="EMBL" id="KMO93511.1"/>
    </source>
</evidence>
<dbReference type="PATRIC" id="fig|66430.4.peg.1824"/>
<name>A0A0J7A8B8_9ACTN</name>
<organism evidence="1 2">
    <name type="scientific">Streptomyces roseus</name>
    <dbReference type="NCBI Taxonomy" id="66430"/>
    <lineage>
        <taxon>Bacteria</taxon>
        <taxon>Bacillati</taxon>
        <taxon>Actinomycetota</taxon>
        <taxon>Actinomycetes</taxon>
        <taxon>Kitasatosporales</taxon>
        <taxon>Streptomycetaceae</taxon>
        <taxon>Streptomyces</taxon>
    </lineage>
</organism>
<keyword evidence="2" id="KW-1185">Reference proteome</keyword>
<reference evidence="1 2" key="1">
    <citation type="submission" date="2015-06" db="EMBL/GenBank/DDBJ databases">
        <title>Recapitulation of the evolution of biosynthetic gene clusters reveals hidden chemical diversity on bacterial genomes.</title>
        <authorList>
            <person name="Cruz-Morales P."/>
            <person name="Martinez-Guerrero C."/>
            <person name="Morales-Escalante M.A."/>
            <person name="Yanez-Guerra L.A."/>
            <person name="Kopp J.F."/>
            <person name="Feldmann J."/>
            <person name="Ramos-Aboites H.E."/>
            <person name="Barona-Gomez F."/>
        </authorList>
    </citation>
    <scope>NUCLEOTIDE SEQUENCE [LARGE SCALE GENOMIC DNA]</scope>
    <source>
        <strain evidence="1 2">ATCC 31245</strain>
    </source>
</reference>
<dbReference type="AlphaFoldDB" id="A0A0J7A8B8"/>
<dbReference type="Proteomes" id="UP000035932">
    <property type="component" value="Unassembled WGS sequence"/>
</dbReference>
<sequence>MTAARRYAVGQVVFDRDRQAHGRVVGLYPSPLVARLVDTAVFQWIARTVASEPAPPPPAAARDAEAERGVVPVPAGRVPVDVPPTELPVGDQVLAGGRLVAITDLRYRHGGTRTMILAGGRLAVAEHTVRVYRPRTG</sequence>
<gene>
    <name evidence="1" type="ORF">ACS04_35170</name>
</gene>
<protein>
    <submittedName>
        <fullName evidence="1">Uncharacterized protein</fullName>
    </submittedName>
</protein>
<accession>A0A0J7A8B8</accession>
<evidence type="ECO:0000313" key="2">
    <source>
        <dbReference type="Proteomes" id="UP000035932"/>
    </source>
</evidence>
<proteinExistence type="predicted"/>
<dbReference type="RefSeq" id="WP_048480898.1">
    <property type="nucleotide sequence ID" value="NZ_JBIRUD010000003.1"/>
</dbReference>
<dbReference type="OrthoDB" id="4321538at2"/>